<evidence type="ECO:0000256" key="10">
    <source>
        <dbReference type="RuleBase" id="RU366007"/>
    </source>
</evidence>
<evidence type="ECO:0000256" key="4">
    <source>
        <dbReference type="ARBA" id="ARBA00014159"/>
    </source>
</evidence>
<feature type="domain" description="Dehydrogenase E1 component" evidence="11">
    <location>
        <begin position="41"/>
        <end position="326"/>
    </location>
</feature>
<dbReference type="InterPro" id="IPR001017">
    <property type="entry name" value="DH_E1"/>
</dbReference>
<comment type="subunit">
    <text evidence="2 10">Heterodimer of an alpha and a beta chain.</text>
</comment>
<evidence type="ECO:0000313" key="13">
    <source>
        <dbReference type="Proteomes" id="UP000724672"/>
    </source>
</evidence>
<dbReference type="InterPro" id="IPR017596">
    <property type="entry name" value="PdhA/BkdA"/>
</dbReference>
<dbReference type="CDD" id="cd02000">
    <property type="entry name" value="TPP_E1_PDC_ADC_BCADC"/>
    <property type="match status" value="1"/>
</dbReference>
<comment type="cofactor">
    <cofactor evidence="1 10">
        <name>thiamine diphosphate</name>
        <dbReference type="ChEBI" id="CHEBI:58937"/>
    </cofactor>
</comment>
<protein>
    <recommendedName>
        <fullName evidence="4 10">Pyruvate dehydrogenase E1 component subunit alpha</fullName>
        <ecNumber evidence="3 10">1.2.4.1</ecNumber>
    </recommendedName>
</protein>
<dbReference type="Pfam" id="PF00676">
    <property type="entry name" value="E1_dh"/>
    <property type="match status" value="1"/>
</dbReference>
<dbReference type="GO" id="GO:0009083">
    <property type="term" value="P:branched-chain amino acid catabolic process"/>
    <property type="evidence" value="ECO:0007669"/>
    <property type="project" value="TreeGrafter"/>
</dbReference>
<evidence type="ECO:0000256" key="9">
    <source>
        <dbReference type="ARBA" id="ARBA00051231"/>
    </source>
</evidence>
<dbReference type="PANTHER" id="PTHR43380:SF1">
    <property type="entry name" value="2-OXOISOVALERATE DEHYDROGENASE SUBUNIT ALPHA, MITOCHONDRIAL"/>
    <property type="match status" value="1"/>
</dbReference>
<keyword evidence="13" id="KW-1185">Reference proteome</keyword>
<dbReference type="InterPro" id="IPR050771">
    <property type="entry name" value="Alpha-ketoacid_DH_E1_comp"/>
</dbReference>
<name>A0A942UR73_9FIRM</name>
<evidence type="ECO:0000256" key="6">
    <source>
        <dbReference type="ARBA" id="ARBA00023052"/>
    </source>
</evidence>
<evidence type="ECO:0000256" key="8">
    <source>
        <dbReference type="ARBA" id="ARBA00025211"/>
    </source>
</evidence>
<evidence type="ECO:0000259" key="11">
    <source>
        <dbReference type="Pfam" id="PF00676"/>
    </source>
</evidence>
<dbReference type="GO" id="GO:0004739">
    <property type="term" value="F:pyruvate dehydrogenase (acetyl-transferring) activity"/>
    <property type="evidence" value="ECO:0007669"/>
    <property type="project" value="UniProtKB-UniRule"/>
</dbReference>
<evidence type="ECO:0000256" key="5">
    <source>
        <dbReference type="ARBA" id="ARBA00023002"/>
    </source>
</evidence>
<keyword evidence="5 10" id="KW-0560">Oxidoreductase</keyword>
<dbReference type="Gene3D" id="3.40.50.970">
    <property type="match status" value="1"/>
</dbReference>
<dbReference type="AlphaFoldDB" id="A0A942UR73"/>
<evidence type="ECO:0000313" key="12">
    <source>
        <dbReference type="EMBL" id="MBS4537708.1"/>
    </source>
</evidence>
<evidence type="ECO:0000256" key="2">
    <source>
        <dbReference type="ARBA" id="ARBA00011870"/>
    </source>
</evidence>
<gene>
    <name evidence="12" type="primary">pdhA</name>
    <name evidence="12" type="ORF">GOQ27_04495</name>
</gene>
<reference evidence="12" key="1">
    <citation type="submission" date="2019-12" db="EMBL/GenBank/DDBJ databases">
        <title>Clostridiaceae gen. nov. sp. nov., isolated from sediment in Xinjiang, China.</title>
        <authorList>
            <person name="Zhang R."/>
        </authorList>
    </citation>
    <scope>NUCLEOTIDE SEQUENCE</scope>
    <source>
        <strain evidence="12">D2Q-11</strain>
    </source>
</reference>
<proteinExistence type="predicted"/>
<accession>A0A942UR73</accession>
<evidence type="ECO:0000256" key="1">
    <source>
        <dbReference type="ARBA" id="ARBA00001964"/>
    </source>
</evidence>
<keyword evidence="7 10" id="KW-0670">Pyruvate</keyword>
<evidence type="ECO:0000256" key="3">
    <source>
        <dbReference type="ARBA" id="ARBA00012281"/>
    </source>
</evidence>
<dbReference type="SUPFAM" id="SSF52518">
    <property type="entry name" value="Thiamin diphosphate-binding fold (THDP-binding)"/>
    <property type="match status" value="1"/>
</dbReference>
<dbReference type="EMBL" id="WSFT01000021">
    <property type="protein sequence ID" value="MBS4537708.1"/>
    <property type="molecule type" value="Genomic_DNA"/>
</dbReference>
<dbReference type="EC" id="1.2.4.1" evidence="3 10"/>
<dbReference type="RefSeq" id="WP_203365639.1">
    <property type="nucleotide sequence ID" value="NZ_WSFT01000021.1"/>
</dbReference>
<dbReference type="PANTHER" id="PTHR43380">
    <property type="entry name" value="2-OXOISOVALERATE DEHYDROGENASE SUBUNIT ALPHA, MITOCHONDRIAL"/>
    <property type="match status" value="1"/>
</dbReference>
<keyword evidence="6 10" id="KW-0786">Thiamine pyrophosphate</keyword>
<evidence type="ECO:0000256" key="7">
    <source>
        <dbReference type="ARBA" id="ARBA00023317"/>
    </source>
</evidence>
<comment type="function">
    <text evidence="8 10">The pyruvate dehydrogenase complex catalyzes the overall conversion of pyruvate to acetyl-CoA and CO(2). It contains multiple copies of three enzymatic components: pyruvate dehydrogenase (E1), dihydrolipoamide acetyltransferase (E2) and lipoamide dehydrogenase (E3).</text>
</comment>
<comment type="catalytic activity">
    <reaction evidence="9 10">
        <text>N(6)-[(R)-lipoyl]-L-lysyl-[protein] + pyruvate + H(+) = N(6)-[(R)-S(8)-acetyldihydrolipoyl]-L-lysyl-[protein] + CO2</text>
        <dbReference type="Rhea" id="RHEA:19189"/>
        <dbReference type="Rhea" id="RHEA-COMP:10474"/>
        <dbReference type="Rhea" id="RHEA-COMP:10478"/>
        <dbReference type="ChEBI" id="CHEBI:15361"/>
        <dbReference type="ChEBI" id="CHEBI:15378"/>
        <dbReference type="ChEBI" id="CHEBI:16526"/>
        <dbReference type="ChEBI" id="CHEBI:83099"/>
        <dbReference type="ChEBI" id="CHEBI:83111"/>
        <dbReference type="EC" id="1.2.4.1"/>
    </reaction>
</comment>
<sequence length="362" mass="41292">MIIQNFNPLEDEMVTILDKEGEVVREDILPDIEDDKLKHMYKTMLFTRIIDTKTLQYQRQGRMLTYAPNKGQEAAQIGSVAAIEKEDWLVPAFRELGAWLYKGVSLDQIYLYWYGNEEGSRFEKDVKVLPISVPIASQLNHAVGIAMATNIKKENDVTLAYVGDGGTSEGEFHEALNFAGVFNTPNVFIIQNNQWAISVSRNIQTKSETLAQKAIAYGIPGVQVDGNDVLAMYAVTKEAVERARRGEGPTLIEAVTYRLGPHTTSDDPTIYRTNEEVEEWALKDPLTRFQKYLLDKGILTQEEDEKLRDEYADQVTQTFKKIEKTGADTKLIDVFKYNYAEMPPNLKEQYEEQKRYYEGGEK</sequence>
<dbReference type="InterPro" id="IPR029061">
    <property type="entry name" value="THDP-binding"/>
</dbReference>
<comment type="caution">
    <text evidence="12">The sequence shown here is derived from an EMBL/GenBank/DDBJ whole genome shotgun (WGS) entry which is preliminary data.</text>
</comment>
<dbReference type="NCBIfam" id="TIGR03181">
    <property type="entry name" value="PDH_E1_alph_x"/>
    <property type="match status" value="1"/>
</dbReference>
<dbReference type="Proteomes" id="UP000724672">
    <property type="component" value="Unassembled WGS sequence"/>
</dbReference>
<organism evidence="12 13">
    <name type="scientific">Anaeromonas frigoriresistens</name>
    <dbReference type="NCBI Taxonomy" id="2683708"/>
    <lineage>
        <taxon>Bacteria</taxon>
        <taxon>Bacillati</taxon>
        <taxon>Bacillota</taxon>
        <taxon>Tissierellia</taxon>
        <taxon>Tissierellales</taxon>
        <taxon>Thermohalobacteraceae</taxon>
        <taxon>Anaeromonas</taxon>
    </lineage>
</organism>